<organism evidence="1">
    <name type="scientific">Arundo donax</name>
    <name type="common">Giant reed</name>
    <name type="synonym">Donax arundinaceus</name>
    <dbReference type="NCBI Taxonomy" id="35708"/>
    <lineage>
        <taxon>Eukaryota</taxon>
        <taxon>Viridiplantae</taxon>
        <taxon>Streptophyta</taxon>
        <taxon>Embryophyta</taxon>
        <taxon>Tracheophyta</taxon>
        <taxon>Spermatophyta</taxon>
        <taxon>Magnoliopsida</taxon>
        <taxon>Liliopsida</taxon>
        <taxon>Poales</taxon>
        <taxon>Poaceae</taxon>
        <taxon>PACMAD clade</taxon>
        <taxon>Arundinoideae</taxon>
        <taxon>Arundineae</taxon>
        <taxon>Arundo</taxon>
    </lineage>
</organism>
<protein>
    <submittedName>
        <fullName evidence="1">Uncharacterized protein</fullName>
    </submittedName>
</protein>
<dbReference type="EMBL" id="GBRH01207541">
    <property type="protein sequence ID" value="JAD90354.1"/>
    <property type="molecule type" value="Transcribed_RNA"/>
</dbReference>
<name>A0A0A9DP44_ARUDO</name>
<dbReference type="AlphaFoldDB" id="A0A0A9DP44"/>
<evidence type="ECO:0000313" key="1">
    <source>
        <dbReference type="EMBL" id="JAD90354.1"/>
    </source>
</evidence>
<sequence>MPNVQLILEPHYWNHFRNFIYHCIIFFFKHAGELRIFVLEREGENWTPVQHLVFRGRKANKTHTHTHTLTRARTHYLPLYYYPYRTSFCCSDFTSLVLSVVII</sequence>
<reference evidence="1" key="1">
    <citation type="submission" date="2014-09" db="EMBL/GenBank/DDBJ databases">
        <authorList>
            <person name="Magalhaes I.L.F."/>
            <person name="Oliveira U."/>
            <person name="Santos F.R."/>
            <person name="Vidigal T.H.D.A."/>
            <person name="Brescovit A.D."/>
            <person name="Santos A.J."/>
        </authorList>
    </citation>
    <scope>NUCLEOTIDE SEQUENCE</scope>
    <source>
        <tissue evidence="1">Shoot tissue taken approximately 20 cm above the soil surface</tissue>
    </source>
</reference>
<reference evidence="1" key="2">
    <citation type="journal article" date="2015" name="Data Brief">
        <title>Shoot transcriptome of the giant reed, Arundo donax.</title>
        <authorList>
            <person name="Barrero R.A."/>
            <person name="Guerrero F.D."/>
            <person name="Moolhuijzen P."/>
            <person name="Goolsby J.A."/>
            <person name="Tidwell J."/>
            <person name="Bellgard S.E."/>
            <person name="Bellgard M.I."/>
        </authorList>
    </citation>
    <scope>NUCLEOTIDE SEQUENCE</scope>
    <source>
        <tissue evidence="1">Shoot tissue taken approximately 20 cm above the soil surface</tissue>
    </source>
</reference>
<accession>A0A0A9DP44</accession>
<proteinExistence type="predicted"/>